<organism evidence="1 2">
    <name type="scientific">Sphaerobolus stellatus (strain SS14)</name>
    <dbReference type="NCBI Taxonomy" id="990650"/>
    <lineage>
        <taxon>Eukaryota</taxon>
        <taxon>Fungi</taxon>
        <taxon>Dikarya</taxon>
        <taxon>Basidiomycota</taxon>
        <taxon>Agaricomycotina</taxon>
        <taxon>Agaricomycetes</taxon>
        <taxon>Phallomycetidae</taxon>
        <taxon>Geastrales</taxon>
        <taxon>Sphaerobolaceae</taxon>
        <taxon>Sphaerobolus</taxon>
    </lineage>
</organism>
<sequence length="95" mass="10789">ITMQSGCVGFVDCKLFTSFVHYYISALASRNLIFVSLVTYSPSHSPILIDFPQNSHNLPPGITPRNRAESRCTGTRHKIVLTVRVQEFDFEKEEE</sequence>
<dbReference type="EMBL" id="KN837100">
    <property type="protein sequence ID" value="KIJ47834.1"/>
    <property type="molecule type" value="Genomic_DNA"/>
</dbReference>
<proteinExistence type="predicted"/>
<reference evidence="1 2" key="1">
    <citation type="submission" date="2014-06" db="EMBL/GenBank/DDBJ databases">
        <title>Evolutionary Origins and Diversification of the Mycorrhizal Mutualists.</title>
        <authorList>
            <consortium name="DOE Joint Genome Institute"/>
            <consortium name="Mycorrhizal Genomics Consortium"/>
            <person name="Kohler A."/>
            <person name="Kuo A."/>
            <person name="Nagy L.G."/>
            <person name="Floudas D."/>
            <person name="Copeland A."/>
            <person name="Barry K.W."/>
            <person name="Cichocki N."/>
            <person name="Veneault-Fourrey C."/>
            <person name="LaButti K."/>
            <person name="Lindquist E.A."/>
            <person name="Lipzen A."/>
            <person name="Lundell T."/>
            <person name="Morin E."/>
            <person name="Murat C."/>
            <person name="Riley R."/>
            <person name="Ohm R."/>
            <person name="Sun H."/>
            <person name="Tunlid A."/>
            <person name="Henrissat B."/>
            <person name="Grigoriev I.V."/>
            <person name="Hibbett D.S."/>
            <person name="Martin F."/>
        </authorList>
    </citation>
    <scope>NUCLEOTIDE SEQUENCE [LARGE SCALE GENOMIC DNA]</scope>
    <source>
        <strain evidence="1 2">SS14</strain>
    </source>
</reference>
<accession>A0A0C9VIQ6</accession>
<protein>
    <submittedName>
        <fullName evidence="1">Uncharacterized protein</fullName>
    </submittedName>
</protein>
<name>A0A0C9VIQ6_SPHS4</name>
<evidence type="ECO:0000313" key="2">
    <source>
        <dbReference type="Proteomes" id="UP000054279"/>
    </source>
</evidence>
<feature type="non-terminal residue" evidence="1">
    <location>
        <position position="1"/>
    </location>
</feature>
<dbReference type="AlphaFoldDB" id="A0A0C9VIQ6"/>
<evidence type="ECO:0000313" key="1">
    <source>
        <dbReference type="EMBL" id="KIJ47834.1"/>
    </source>
</evidence>
<keyword evidence="2" id="KW-1185">Reference proteome</keyword>
<dbReference type="HOGENOM" id="CLU_2378563_0_0_1"/>
<dbReference type="Proteomes" id="UP000054279">
    <property type="component" value="Unassembled WGS sequence"/>
</dbReference>
<gene>
    <name evidence="1" type="ORF">M422DRAFT_28632</name>
</gene>